<dbReference type="RefSeq" id="WP_380058816.1">
    <property type="nucleotide sequence ID" value="NZ_JBHSWB010000002.1"/>
</dbReference>
<accession>A0ABW1ZQZ0</accession>
<protein>
    <submittedName>
        <fullName evidence="1">Uncharacterized protein</fullName>
    </submittedName>
</protein>
<name>A0ABW1ZQZ0_9DEIO</name>
<sequence length="82" mass="8706">MANTAVSQAFALSFGLNTDVPVRLRVAFTNRFQLVAVSGPVSRSPSTDEVQGVGMGVVTTLSVLFQARPLITDLSRPRVTDA</sequence>
<comment type="caution">
    <text evidence="1">The sequence shown here is derived from an EMBL/GenBank/DDBJ whole genome shotgun (WGS) entry which is preliminary data.</text>
</comment>
<keyword evidence="2" id="KW-1185">Reference proteome</keyword>
<evidence type="ECO:0000313" key="1">
    <source>
        <dbReference type="EMBL" id="MFC6662897.1"/>
    </source>
</evidence>
<evidence type="ECO:0000313" key="2">
    <source>
        <dbReference type="Proteomes" id="UP001596317"/>
    </source>
</evidence>
<dbReference type="EMBL" id="JBHSWB010000002">
    <property type="protein sequence ID" value="MFC6662897.1"/>
    <property type="molecule type" value="Genomic_DNA"/>
</dbReference>
<gene>
    <name evidence="1" type="ORF">ACFP90_22910</name>
</gene>
<organism evidence="1 2">
    <name type="scientific">Deinococcus multiflagellatus</name>
    <dbReference type="NCBI Taxonomy" id="1656887"/>
    <lineage>
        <taxon>Bacteria</taxon>
        <taxon>Thermotogati</taxon>
        <taxon>Deinococcota</taxon>
        <taxon>Deinococci</taxon>
        <taxon>Deinococcales</taxon>
        <taxon>Deinococcaceae</taxon>
        <taxon>Deinococcus</taxon>
    </lineage>
</organism>
<dbReference type="Proteomes" id="UP001596317">
    <property type="component" value="Unassembled WGS sequence"/>
</dbReference>
<proteinExistence type="predicted"/>
<reference evidence="2" key="1">
    <citation type="journal article" date="2019" name="Int. J. Syst. Evol. Microbiol.">
        <title>The Global Catalogue of Microorganisms (GCM) 10K type strain sequencing project: providing services to taxonomists for standard genome sequencing and annotation.</title>
        <authorList>
            <consortium name="The Broad Institute Genomics Platform"/>
            <consortium name="The Broad Institute Genome Sequencing Center for Infectious Disease"/>
            <person name="Wu L."/>
            <person name="Ma J."/>
        </authorList>
    </citation>
    <scope>NUCLEOTIDE SEQUENCE [LARGE SCALE GENOMIC DNA]</scope>
    <source>
        <strain evidence="2">CCUG 63830</strain>
    </source>
</reference>